<evidence type="ECO:0008006" key="4">
    <source>
        <dbReference type="Google" id="ProtNLM"/>
    </source>
</evidence>
<feature type="chain" id="PRO_5009518631" description="PsbP C-terminal domain-containing protein" evidence="1">
    <location>
        <begin position="19"/>
        <end position="195"/>
    </location>
</feature>
<dbReference type="EMBL" id="MFAF01000009">
    <property type="protein sequence ID" value="OGD79494.1"/>
    <property type="molecule type" value="Genomic_DNA"/>
</dbReference>
<organism evidence="2 3">
    <name type="scientific">Candidatus Coatesbacteria bacterium RBG_13_66_14</name>
    <dbReference type="NCBI Taxonomy" id="1817816"/>
    <lineage>
        <taxon>Bacteria</taxon>
        <taxon>Candidatus Coatesiibacteriota</taxon>
    </lineage>
</organism>
<gene>
    <name evidence="2" type="ORF">A2Y64_09245</name>
</gene>
<evidence type="ECO:0000256" key="1">
    <source>
        <dbReference type="SAM" id="SignalP"/>
    </source>
</evidence>
<name>A0A1F5FIY1_9BACT</name>
<evidence type="ECO:0000313" key="2">
    <source>
        <dbReference type="EMBL" id="OGD79494.1"/>
    </source>
</evidence>
<feature type="signal peptide" evidence="1">
    <location>
        <begin position="1"/>
        <end position="18"/>
    </location>
</feature>
<reference evidence="2 3" key="1">
    <citation type="journal article" date="2016" name="Nat. Commun.">
        <title>Thousands of microbial genomes shed light on interconnected biogeochemical processes in an aquifer system.</title>
        <authorList>
            <person name="Anantharaman K."/>
            <person name="Brown C.T."/>
            <person name="Hug L.A."/>
            <person name="Sharon I."/>
            <person name="Castelle C.J."/>
            <person name="Probst A.J."/>
            <person name="Thomas B.C."/>
            <person name="Singh A."/>
            <person name="Wilkins M.J."/>
            <person name="Karaoz U."/>
            <person name="Brodie E.L."/>
            <person name="Williams K.H."/>
            <person name="Hubbard S.S."/>
            <person name="Banfield J.F."/>
        </authorList>
    </citation>
    <scope>NUCLEOTIDE SEQUENCE [LARGE SCALE GENOMIC DNA]</scope>
</reference>
<accession>A0A1F5FIY1</accession>
<keyword evidence="1" id="KW-0732">Signal</keyword>
<proteinExistence type="predicted"/>
<dbReference type="Proteomes" id="UP000177187">
    <property type="component" value="Unassembled WGS sequence"/>
</dbReference>
<evidence type="ECO:0000313" key="3">
    <source>
        <dbReference type="Proteomes" id="UP000177187"/>
    </source>
</evidence>
<sequence>MKKLALSLLVLGVAACLAVEIPQGFAGGAAGPITLPDKGEGETAGGGDGGTGAGLTLTRYVGDGFSILYPQGWETYEDEESLIFDSDSDDLTAPYIEMYFFEMDPTPVQDFTDEVLYNYDMWFDGLELTDRVMLSDSSEMFMVYYTSDGVPLAEFSVTMTDPEGFALIASYVSGESRWEDYDGVTLLADMLDSIE</sequence>
<protein>
    <recommendedName>
        <fullName evidence="4">PsbP C-terminal domain-containing protein</fullName>
    </recommendedName>
</protein>
<dbReference type="PROSITE" id="PS51257">
    <property type="entry name" value="PROKAR_LIPOPROTEIN"/>
    <property type="match status" value="1"/>
</dbReference>
<comment type="caution">
    <text evidence="2">The sequence shown here is derived from an EMBL/GenBank/DDBJ whole genome shotgun (WGS) entry which is preliminary data.</text>
</comment>
<dbReference type="AlphaFoldDB" id="A0A1F5FIY1"/>